<dbReference type="OrthoDB" id="9806524at2"/>
<evidence type="ECO:0000313" key="2">
    <source>
        <dbReference type="Proteomes" id="UP000029264"/>
    </source>
</evidence>
<dbReference type="EMBL" id="JPEO01000001">
    <property type="protein sequence ID" value="KFZ39247.1"/>
    <property type="molecule type" value="Genomic_DNA"/>
</dbReference>
<name>A0A094JJ86_9GAMM</name>
<gene>
    <name evidence="1" type="ORF">HR45_02335</name>
</gene>
<comment type="caution">
    <text evidence="1">The sequence shown here is derived from an EMBL/GenBank/DDBJ whole genome shotgun (WGS) entry which is preliminary data.</text>
</comment>
<proteinExistence type="predicted"/>
<dbReference type="Proteomes" id="UP000029264">
    <property type="component" value="Unassembled WGS sequence"/>
</dbReference>
<accession>A0A094JJ86</accession>
<reference evidence="1 2" key="1">
    <citation type="submission" date="2014-06" db="EMBL/GenBank/DDBJ databases">
        <title>Shewanella sp. YQH10.</title>
        <authorList>
            <person name="Liu Y."/>
            <person name="Zeng R."/>
        </authorList>
    </citation>
    <scope>NUCLEOTIDE SEQUENCE [LARGE SCALE GENOMIC DNA]</scope>
    <source>
        <strain evidence="1 2">YQH10</strain>
    </source>
</reference>
<keyword evidence="2" id="KW-1185">Reference proteome</keyword>
<dbReference type="Pfam" id="PF07277">
    <property type="entry name" value="SapC"/>
    <property type="match status" value="1"/>
</dbReference>
<evidence type="ECO:0000313" key="1">
    <source>
        <dbReference type="EMBL" id="KFZ39247.1"/>
    </source>
</evidence>
<dbReference type="STRING" id="1515746.HR45_02335"/>
<dbReference type="eggNOG" id="COG1262">
    <property type="taxonomic scope" value="Bacteria"/>
</dbReference>
<dbReference type="RefSeq" id="WP_037439249.1">
    <property type="nucleotide sequence ID" value="NZ_JPEO01000001.1"/>
</dbReference>
<dbReference type="AlphaFoldDB" id="A0A094JJ86"/>
<organism evidence="1 2">
    <name type="scientific">Shewanella mangrovi</name>
    <dbReference type="NCBI Taxonomy" id="1515746"/>
    <lineage>
        <taxon>Bacteria</taxon>
        <taxon>Pseudomonadati</taxon>
        <taxon>Pseudomonadota</taxon>
        <taxon>Gammaproteobacteria</taxon>
        <taxon>Alteromonadales</taxon>
        <taxon>Shewanellaceae</taxon>
        <taxon>Shewanella</taxon>
    </lineage>
</organism>
<dbReference type="InterPro" id="IPR010836">
    <property type="entry name" value="SapC"/>
</dbReference>
<protein>
    <submittedName>
        <fullName evidence="1">Multidrug transporter</fullName>
    </submittedName>
</protein>
<sequence length="233" mass="26667">MTQAISLLDPAKHADLKFKKPSFEHVANEHLMPVSLHEIMYAATDTPVVFVKANAESDDFQAVMMLGLKPQQNLRVKEGEWVGTYVPNVLRDYPLAVVLDPEQTDRVWFGIREESELLSKEEGVALFENGEETEALKERRELVLRHFEQDQQSRAVLKFLAEKELLVQQTLTVEVKGEKRNINGIYLIDERKLAELSDEDYLDLRKKGLLGPIYSHLTSLNQIPRLVLAESEL</sequence>